<dbReference type="Pfam" id="PF13439">
    <property type="entry name" value="Glyco_transf_4"/>
    <property type="match status" value="1"/>
</dbReference>
<comment type="caution">
    <text evidence="4">The sequence shown here is derived from an EMBL/GenBank/DDBJ whole genome shotgun (WGS) entry which is preliminary data.</text>
</comment>
<dbReference type="PANTHER" id="PTHR46401:SF2">
    <property type="entry name" value="GLYCOSYLTRANSFERASE WBBK-RELATED"/>
    <property type="match status" value="1"/>
</dbReference>
<reference evidence="4" key="1">
    <citation type="submission" date="2019-01" db="EMBL/GenBank/DDBJ databases">
        <title>Genomic signatures and co-occurrence patterns of the ultra-small Saccharimodia (Patescibacteria phylum) suggest a symbiotic lifestyle.</title>
        <authorList>
            <person name="Lemos L."/>
            <person name="Medeiros J."/>
            <person name="Andreote F."/>
            <person name="Fernandes G."/>
            <person name="Varani A."/>
            <person name="Oliveira G."/>
            <person name="Pylro V."/>
        </authorList>
    </citation>
    <scope>NUCLEOTIDE SEQUENCE [LARGE SCALE GENOMIC DNA]</scope>
    <source>
        <strain evidence="4">AMD02</strain>
    </source>
</reference>
<proteinExistence type="predicted"/>
<dbReference type="SUPFAM" id="SSF53756">
    <property type="entry name" value="UDP-Glycosyltransferase/glycogen phosphorylase"/>
    <property type="match status" value="1"/>
</dbReference>
<evidence type="ECO:0000259" key="2">
    <source>
        <dbReference type="Pfam" id="PF00534"/>
    </source>
</evidence>
<feature type="domain" description="Glycosyl transferase family 1" evidence="2">
    <location>
        <begin position="184"/>
        <end position="332"/>
    </location>
</feature>
<dbReference type="AlphaFoldDB" id="A0A4V1J7G9"/>
<gene>
    <name evidence="4" type="ORF">EOT05_02760</name>
</gene>
<feature type="domain" description="Glycosyltransferase subfamily 4-like N-terminal" evidence="3">
    <location>
        <begin position="17"/>
        <end position="169"/>
    </location>
</feature>
<dbReference type="GO" id="GO:0016757">
    <property type="term" value="F:glycosyltransferase activity"/>
    <property type="evidence" value="ECO:0007669"/>
    <property type="project" value="InterPro"/>
</dbReference>
<dbReference type="Pfam" id="PF00534">
    <property type="entry name" value="Glycos_transf_1"/>
    <property type="match status" value="1"/>
</dbReference>
<evidence type="ECO:0000313" key="4">
    <source>
        <dbReference type="EMBL" id="RWZ78647.1"/>
    </source>
</evidence>
<dbReference type="PANTHER" id="PTHR46401">
    <property type="entry name" value="GLYCOSYLTRANSFERASE WBBK-RELATED"/>
    <property type="match status" value="1"/>
</dbReference>
<dbReference type="Gene3D" id="3.40.50.2000">
    <property type="entry name" value="Glycogen Phosphorylase B"/>
    <property type="match status" value="2"/>
</dbReference>
<organism evidence="4 5">
    <name type="scientific">Candidatus Microsaccharimonas sossegonensis</name>
    <dbReference type="NCBI Taxonomy" id="2506948"/>
    <lineage>
        <taxon>Bacteria</taxon>
        <taxon>Candidatus Saccharimonadota</taxon>
        <taxon>Candidatus Saccharimonadia</taxon>
        <taxon>Candidatus Saccharimonadales</taxon>
        <taxon>Candidatus Saccharimonadaceae</taxon>
        <taxon>Candidatus Microsaccharimonas</taxon>
    </lineage>
</organism>
<dbReference type="InterPro" id="IPR001296">
    <property type="entry name" value="Glyco_trans_1"/>
</dbReference>
<protein>
    <submittedName>
        <fullName evidence="4">Glycosyltransferase family 1 protein</fullName>
    </submittedName>
</protein>
<evidence type="ECO:0000256" key="1">
    <source>
        <dbReference type="ARBA" id="ARBA00022679"/>
    </source>
</evidence>
<dbReference type="InterPro" id="IPR028098">
    <property type="entry name" value="Glyco_trans_4-like_N"/>
</dbReference>
<dbReference type="Proteomes" id="UP000289257">
    <property type="component" value="Unassembled WGS sequence"/>
</dbReference>
<dbReference type="CDD" id="cd03809">
    <property type="entry name" value="GT4_MtfB-like"/>
    <property type="match status" value="1"/>
</dbReference>
<evidence type="ECO:0000313" key="5">
    <source>
        <dbReference type="Proteomes" id="UP000289257"/>
    </source>
</evidence>
<accession>A0A4V1J7G9</accession>
<dbReference type="GO" id="GO:0009103">
    <property type="term" value="P:lipopolysaccharide biosynthetic process"/>
    <property type="evidence" value="ECO:0007669"/>
    <property type="project" value="TreeGrafter"/>
</dbReference>
<keyword evidence="5" id="KW-1185">Reference proteome</keyword>
<sequence>MKLLYDARYIRTDFHDGISRYSTELGKALAKITDVTFLIFDPAQIQFLPKKATFEYIHAPTSPLEPFTAHILNKFEPDVVFSPMQTMGTIGRDYKLILTSHDMIYYRHSTPPNNIHGLLRLGWRLYHLTYIPQRLTLNAADIVTTVSSTVQREFEHAKLTKRPIVVIPNAPQTFHTHKVIHLDAPKNLIYMGSFMPYKNVELLIKGMEWLPGRTLHLLSKIAPARRKALTKLIPKGADVRFHGGVTDDAYEALLADNAVLVSASFDEGYGLPIAEALAMGVPAVISNIPIFHEVAAGGALYFDPMNPKQFTDRIKELDDKETLQQLIKIGKEHIATFTWDASARTLLSTIHSLL</sequence>
<keyword evidence="1" id="KW-0808">Transferase</keyword>
<name>A0A4V1J7G9_9BACT</name>
<evidence type="ECO:0000259" key="3">
    <source>
        <dbReference type="Pfam" id="PF13439"/>
    </source>
</evidence>
<dbReference type="EMBL" id="SCKX01000001">
    <property type="protein sequence ID" value="RWZ78647.1"/>
    <property type="molecule type" value="Genomic_DNA"/>
</dbReference>